<dbReference type="InterPro" id="IPR053151">
    <property type="entry name" value="RNase_H-like"/>
</dbReference>
<dbReference type="PANTHER" id="PTHR47723:SF19">
    <property type="entry name" value="POLYNUCLEOTIDYL TRANSFERASE, RIBONUCLEASE H-LIKE SUPERFAMILY PROTEIN"/>
    <property type="match status" value="1"/>
</dbReference>
<dbReference type="InterPro" id="IPR002156">
    <property type="entry name" value="RNaseH_domain"/>
</dbReference>
<evidence type="ECO:0000313" key="2">
    <source>
        <dbReference type="EMBL" id="CAK9176279.1"/>
    </source>
</evidence>
<dbReference type="AlphaFoldDB" id="A0ABC8U7L8"/>
<organism evidence="2 3">
    <name type="scientific">Ilex paraguariensis</name>
    <name type="common">yerba mate</name>
    <dbReference type="NCBI Taxonomy" id="185542"/>
    <lineage>
        <taxon>Eukaryota</taxon>
        <taxon>Viridiplantae</taxon>
        <taxon>Streptophyta</taxon>
        <taxon>Embryophyta</taxon>
        <taxon>Tracheophyta</taxon>
        <taxon>Spermatophyta</taxon>
        <taxon>Magnoliopsida</taxon>
        <taxon>eudicotyledons</taxon>
        <taxon>Gunneridae</taxon>
        <taxon>Pentapetalae</taxon>
        <taxon>asterids</taxon>
        <taxon>campanulids</taxon>
        <taxon>Aquifoliales</taxon>
        <taxon>Aquifoliaceae</taxon>
        <taxon>Ilex</taxon>
    </lineage>
</organism>
<dbReference type="PROSITE" id="PS50879">
    <property type="entry name" value="RNASE_H_1"/>
    <property type="match status" value="1"/>
</dbReference>
<name>A0ABC8U7L8_9AQUA</name>
<dbReference type="Pfam" id="PF13456">
    <property type="entry name" value="RVT_3"/>
    <property type="match status" value="1"/>
</dbReference>
<accession>A0ABC8U7L8</accession>
<comment type="caution">
    <text evidence="2">The sequence shown here is derived from an EMBL/GenBank/DDBJ whole genome shotgun (WGS) entry which is preliminary data.</text>
</comment>
<evidence type="ECO:0000313" key="3">
    <source>
        <dbReference type="Proteomes" id="UP001642360"/>
    </source>
</evidence>
<dbReference type="InterPro" id="IPR044730">
    <property type="entry name" value="RNase_H-like_dom_plant"/>
</dbReference>
<evidence type="ECO:0000259" key="1">
    <source>
        <dbReference type="PROSITE" id="PS50879"/>
    </source>
</evidence>
<dbReference type="InterPro" id="IPR036397">
    <property type="entry name" value="RNaseH_sf"/>
</dbReference>
<dbReference type="Proteomes" id="UP001642360">
    <property type="component" value="Unassembled WGS sequence"/>
</dbReference>
<dbReference type="CDD" id="cd06222">
    <property type="entry name" value="RNase_H_like"/>
    <property type="match status" value="1"/>
</dbReference>
<keyword evidence="3" id="KW-1185">Reference proteome</keyword>
<dbReference type="InterPro" id="IPR036691">
    <property type="entry name" value="Endo/exonu/phosph_ase_sf"/>
</dbReference>
<feature type="domain" description="RNase H type-1" evidence="1">
    <location>
        <begin position="61"/>
        <end position="189"/>
    </location>
</feature>
<proteinExistence type="predicted"/>
<dbReference type="SUPFAM" id="SSF53098">
    <property type="entry name" value="Ribonuclease H-like"/>
    <property type="match status" value="1"/>
</dbReference>
<dbReference type="Gene3D" id="3.60.10.10">
    <property type="entry name" value="Endonuclease/exonuclease/phosphatase"/>
    <property type="match status" value="1"/>
</dbReference>
<dbReference type="SUPFAM" id="SSF56219">
    <property type="entry name" value="DNase I-like"/>
    <property type="match status" value="1"/>
</dbReference>
<protein>
    <recommendedName>
        <fullName evidence="1">RNase H type-1 domain-containing protein</fullName>
    </recommendedName>
</protein>
<dbReference type="PANTHER" id="PTHR47723">
    <property type="entry name" value="OS05G0353850 PROTEIN"/>
    <property type="match status" value="1"/>
</dbReference>
<dbReference type="InterPro" id="IPR012337">
    <property type="entry name" value="RNaseH-like_sf"/>
</dbReference>
<dbReference type="EMBL" id="CAUOFW020006791">
    <property type="protein sequence ID" value="CAK9176279.1"/>
    <property type="molecule type" value="Genomic_DNA"/>
</dbReference>
<reference evidence="2 3" key="1">
    <citation type="submission" date="2024-02" db="EMBL/GenBank/DDBJ databases">
        <authorList>
            <person name="Vignale AGUSTIN F."/>
            <person name="Sosa J E."/>
            <person name="Modenutti C."/>
        </authorList>
    </citation>
    <scope>NUCLEOTIDE SEQUENCE [LARGE SCALE GENOMIC DNA]</scope>
</reference>
<dbReference type="Gene3D" id="3.30.420.10">
    <property type="entry name" value="Ribonuclease H-like superfamily/Ribonuclease H"/>
    <property type="match status" value="1"/>
</dbReference>
<sequence length="222" mass="24745">MGLGCSGPKPTWTIKKKGMTNSLIRLDRALVNTNWTTNFLDAKVQNLPRTSSEHCPLLIHVTGWYKISMDGSSRDNPGPTGVRGIIKDHRGLWIKGFFGRINNTSSLKAELWAAYEGLKSIQGGGGNYILEIDSLEVINLLSTNQADNHPFKVLLNNFKHIIRSQNIILSHTLKEGNKYADHLANFGVSQFEEMVTLDLPSSCILPLLRADISCTRVFREPN</sequence>
<gene>
    <name evidence="2" type="ORF">ILEXP_LOCUS46119</name>
</gene>